<evidence type="ECO:0000313" key="4">
    <source>
        <dbReference type="Proteomes" id="UP000799444"/>
    </source>
</evidence>
<dbReference type="Proteomes" id="UP000799444">
    <property type="component" value="Unassembled WGS sequence"/>
</dbReference>
<dbReference type="InterPro" id="IPR045702">
    <property type="entry name" value="DUF6060"/>
</dbReference>
<evidence type="ECO:0000256" key="1">
    <source>
        <dbReference type="SAM" id="MobiDB-lite"/>
    </source>
</evidence>
<keyword evidence="2" id="KW-0732">Signal</keyword>
<evidence type="ECO:0000256" key="2">
    <source>
        <dbReference type="SAM" id="SignalP"/>
    </source>
</evidence>
<name>A0A9P4QMN4_9PLEO</name>
<proteinExistence type="predicted"/>
<dbReference type="SUPFAM" id="SSF56973">
    <property type="entry name" value="Aerolisin/ETX pore-forming domain"/>
    <property type="match status" value="1"/>
</dbReference>
<dbReference type="OrthoDB" id="3787932at2759"/>
<dbReference type="AlphaFoldDB" id="A0A9P4QMN4"/>
<organism evidence="3 4">
    <name type="scientific">Polyplosphaeria fusca</name>
    <dbReference type="NCBI Taxonomy" id="682080"/>
    <lineage>
        <taxon>Eukaryota</taxon>
        <taxon>Fungi</taxon>
        <taxon>Dikarya</taxon>
        <taxon>Ascomycota</taxon>
        <taxon>Pezizomycotina</taxon>
        <taxon>Dothideomycetes</taxon>
        <taxon>Pleosporomycetidae</taxon>
        <taxon>Pleosporales</taxon>
        <taxon>Tetraplosphaeriaceae</taxon>
        <taxon>Polyplosphaeria</taxon>
    </lineage>
</organism>
<dbReference type="EMBL" id="ML996254">
    <property type="protein sequence ID" value="KAF2729170.1"/>
    <property type="molecule type" value="Genomic_DNA"/>
</dbReference>
<dbReference type="Gene3D" id="2.170.15.10">
    <property type="entry name" value="Proaerolysin, chain A, domain 3"/>
    <property type="match status" value="1"/>
</dbReference>
<reference evidence="3" key="1">
    <citation type="journal article" date="2020" name="Stud. Mycol.">
        <title>101 Dothideomycetes genomes: a test case for predicting lifestyles and emergence of pathogens.</title>
        <authorList>
            <person name="Haridas S."/>
            <person name="Albert R."/>
            <person name="Binder M."/>
            <person name="Bloem J."/>
            <person name="Labutti K."/>
            <person name="Salamov A."/>
            <person name="Andreopoulos B."/>
            <person name="Baker S."/>
            <person name="Barry K."/>
            <person name="Bills G."/>
            <person name="Bluhm B."/>
            <person name="Cannon C."/>
            <person name="Castanera R."/>
            <person name="Culley D."/>
            <person name="Daum C."/>
            <person name="Ezra D."/>
            <person name="Gonzalez J."/>
            <person name="Henrissat B."/>
            <person name="Kuo A."/>
            <person name="Liang C."/>
            <person name="Lipzen A."/>
            <person name="Lutzoni F."/>
            <person name="Magnuson J."/>
            <person name="Mondo S."/>
            <person name="Nolan M."/>
            <person name="Ohm R."/>
            <person name="Pangilinan J."/>
            <person name="Park H.-J."/>
            <person name="Ramirez L."/>
            <person name="Alfaro M."/>
            <person name="Sun H."/>
            <person name="Tritt A."/>
            <person name="Yoshinaga Y."/>
            <person name="Zwiers L.-H."/>
            <person name="Turgeon B."/>
            <person name="Goodwin S."/>
            <person name="Spatafora J."/>
            <person name="Crous P."/>
            <person name="Grigoriev I."/>
        </authorList>
    </citation>
    <scope>NUCLEOTIDE SEQUENCE</scope>
    <source>
        <strain evidence="3">CBS 125425</strain>
    </source>
</reference>
<feature type="chain" id="PRO_5040260225" evidence="2">
    <location>
        <begin position="20"/>
        <end position="337"/>
    </location>
</feature>
<feature type="compositionally biased region" description="Basic and acidic residues" evidence="1">
    <location>
        <begin position="155"/>
        <end position="166"/>
    </location>
</feature>
<keyword evidence="4" id="KW-1185">Reference proteome</keyword>
<gene>
    <name evidence="3" type="ORF">EJ04DRAFT_580851</name>
</gene>
<comment type="caution">
    <text evidence="3">The sequence shown here is derived from an EMBL/GenBank/DDBJ whole genome shotgun (WGS) entry which is preliminary data.</text>
</comment>
<protein>
    <submittedName>
        <fullName evidence="3">Uncharacterized protein</fullName>
    </submittedName>
</protein>
<sequence>MHLSQILAAQAVLVASAHAQDVLAQVWVYSTEKCAGDSWSGSTDFTVFESNKVLSGGEWKCMYGTSKLSGFEDSGTQYTIFVDQTTIPDDCSLVLYQGPPKGEEVSQGECQTYYASISNSGGGCVKTQIQHDFGYALCCGSDCEAAAAPPPEADDSAKRDVKEAKDVAQPAPRDVAAMKRTNPLDRLSRREDCTFSGEGDSVTAFEPQIRLAGSVNCPGPESCDQTVQFTYSSSVTNTYGVSSEIGASLFDVISLGVSFSAEVSHETSKEFTWSVTVTVPAGQSGYVTFQPRTECTPKGKFSGGKCKGAPTDIEGHFCYQALVSGNPDGQVSFVQDI</sequence>
<evidence type="ECO:0000313" key="3">
    <source>
        <dbReference type="EMBL" id="KAF2729170.1"/>
    </source>
</evidence>
<accession>A0A9P4QMN4</accession>
<dbReference type="Pfam" id="PF19535">
    <property type="entry name" value="DUF6060"/>
    <property type="match status" value="1"/>
</dbReference>
<feature type="region of interest" description="Disordered" evidence="1">
    <location>
        <begin position="149"/>
        <end position="170"/>
    </location>
</feature>
<feature type="signal peptide" evidence="2">
    <location>
        <begin position="1"/>
        <end position="19"/>
    </location>
</feature>